<gene>
    <name evidence="1" type="ORF">pdam_00022656</name>
</gene>
<name>A0A3M6U9G6_POCDA</name>
<reference evidence="1 2" key="1">
    <citation type="journal article" date="2018" name="Sci. Rep.">
        <title>Comparative analysis of the Pocillopora damicornis genome highlights role of immune system in coral evolution.</title>
        <authorList>
            <person name="Cunning R."/>
            <person name="Bay R.A."/>
            <person name="Gillette P."/>
            <person name="Baker A.C."/>
            <person name="Traylor-Knowles N."/>
        </authorList>
    </citation>
    <scope>NUCLEOTIDE SEQUENCE [LARGE SCALE GENOMIC DNA]</scope>
    <source>
        <strain evidence="1">RSMAS</strain>
        <tissue evidence="1">Whole animal</tissue>
    </source>
</reference>
<protein>
    <submittedName>
        <fullName evidence="1">Uncharacterized protein</fullName>
    </submittedName>
</protein>
<organism evidence="1 2">
    <name type="scientific">Pocillopora damicornis</name>
    <name type="common">Cauliflower coral</name>
    <name type="synonym">Millepora damicornis</name>
    <dbReference type="NCBI Taxonomy" id="46731"/>
    <lineage>
        <taxon>Eukaryota</taxon>
        <taxon>Metazoa</taxon>
        <taxon>Cnidaria</taxon>
        <taxon>Anthozoa</taxon>
        <taxon>Hexacorallia</taxon>
        <taxon>Scleractinia</taxon>
        <taxon>Astrocoeniina</taxon>
        <taxon>Pocilloporidae</taxon>
        <taxon>Pocillopora</taxon>
    </lineage>
</organism>
<evidence type="ECO:0000313" key="1">
    <source>
        <dbReference type="EMBL" id="RMX50303.1"/>
    </source>
</evidence>
<dbReference type="EMBL" id="RCHS01001987">
    <property type="protein sequence ID" value="RMX50303.1"/>
    <property type="molecule type" value="Genomic_DNA"/>
</dbReference>
<dbReference type="AlphaFoldDB" id="A0A3M6U9G6"/>
<sequence>MSRTTNFLILSLCFLQNEENAISLRGNRTITVVNGPESYDTVRDTLKNSPLRLGNGFGIKCLEIL</sequence>
<accession>A0A3M6U9G6</accession>
<comment type="caution">
    <text evidence="1">The sequence shown here is derived from an EMBL/GenBank/DDBJ whole genome shotgun (WGS) entry which is preliminary data.</text>
</comment>
<keyword evidence="2" id="KW-1185">Reference proteome</keyword>
<proteinExistence type="predicted"/>
<dbReference type="Proteomes" id="UP000275408">
    <property type="component" value="Unassembled WGS sequence"/>
</dbReference>
<evidence type="ECO:0000313" key="2">
    <source>
        <dbReference type="Proteomes" id="UP000275408"/>
    </source>
</evidence>
<feature type="non-terminal residue" evidence="1">
    <location>
        <position position="65"/>
    </location>
</feature>